<gene>
    <name evidence="5" type="ORF">METZ01_LOCUS66653</name>
</gene>
<comment type="similarity">
    <text evidence="2">Belongs to the bacterial solute-binding protein 2 family.</text>
</comment>
<evidence type="ECO:0000256" key="3">
    <source>
        <dbReference type="ARBA" id="ARBA00022729"/>
    </source>
</evidence>
<dbReference type="InterPro" id="IPR028082">
    <property type="entry name" value="Peripla_BP_I"/>
</dbReference>
<evidence type="ECO:0000256" key="1">
    <source>
        <dbReference type="ARBA" id="ARBA00004196"/>
    </source>
</evidence>
<dbReference type="SUPFAM" id="SSF53822">
    <property type="entry name" value="Periplasmic binding protein-like I"/>
    <property type="match status" value="1"/>
</dbReference>
<keyword evidence="3" id="KW-0732">Signal</keyword>
<proteinExistence type="inferred from homology"/>
<protein>
    <recommendedName>
        <fullName evidence="4">Periplasmic binding protein domain-containing protein</fullName>
    </recommendedName>
</protein>
<dbReference type="PANTHER" id="PTHR46847">
    <property type="entry name" value="D-ALLOSE-BINDING PERIPLASMIC PROTEIN-RELATED"/>
    <property type="match status" value="1"/>
</dbReference>
<dbReference type="EMBL" id="UINC01004365">
    <property type="protein sequence ID" value="SVA13799.1"/>
    <property type="molecule type" value="Genomic_DNA"/>
</dbReference>
<comment type="subcellular location">
    <subcellularLocation>
        <location evidence="1">Cell envelope</location>
    </subcellularLocation>
</comment>
<dbReference type="GO" id="GO:0030246">
    <property type="term" value="F:carbohydrate binding"/>
    <property type="evidence" value="ECO:0007669"/>
    <property type="project" value="UniProtKB-ARBA"/>
</dbReference>
<sequence>MIKLLKVNLIIKKVVKLFLALTFLVSLTTGVNAANPMRIAYLSPSFDISDAWERVFWAIQGRLDELGVKYEIQSLAVATHVDHAGQLAQVESVIAKGVDYVFLGPTEYEAAIPALRKLKKAGIPTVVYNYLTPHEDEKARAMTYVAFSHMLGGKISGSWASMHLGGSGKIAILQGAPGIASDRRMEGFLSIVSQYPNIKVVIGPHTDFDRTKAFNAAQNMLAAHDDIDLIYGVSTTIGLGAGQAIKLIGKSDKIASMGFGGTGDEITAMREGWLTASVLRPIDDSGVGVADAFVAHSQGKPVPQSWSGPFKMIDKWSDADEIVAYSNRYSKPKMGR</sequence>
<dbReference type="PANTHER" id="PTHR46847:SF1">
    <property type="entry name" value="D-ALLOSE-BINDING PERIPLASMIC PROTEIN-RELATED"/>
    <property type="match status" value="1"/>
</dbReference>
<dbReference type="Gene3D" id="3.40.50.2300">
    <property type="match status" value="2"/>
</dbReference>
<dbReference type="AlphaFoldDB" id="A0A381TDH1"/>
<dbReference type="Pfam" id="PF13407">
    <property type="entry name" value="Peripla_BP_4"/>
    <property type="match status" value="1"/>
</dbReference>
<evidence type="ECO:0000259" key="4">
    <source>
        <dbReference type="Pfam" id="PF13407"/>
    </source>
</evidence>
<accession>A0A381TDH1</accession>
<organism evidence="5">
    <name type="scientific">marine metagenome</name>
    <dbReference type="NCBI Taxonomy" id="408172"/>
    <lineage>
        <taxon>unclassified sequences</taxon>
        <taxon>metagenomes</taxon>
        <taxon>ecological metagenomes</taxon>
    </lineage>
</organism>
<evidence type="ECO:0000256" key="2">
    <source>
        <dbReference type="ARBA" id="ARBA00007639"/>
    </source>
</evidence>
<evidence type="ECO:0000313" key="5">
    <source>
        <dbReference type="EMBL" id="SVA13799.1"/>
    </source>
</evidence>
<feature type="domain" description="Periplasmic binding protein" evidence="4">
    <location>
        <begin position="39"/>
        <end position="300"/>
    </location>
</feature>
<dbReference type="InterPro" id="IPR025997">
    <property type="entry name" value="SBP_2_dom"/>
</dbReference>
<name>A0A381TDH1_9ZZZZ</name>
<dbReference type="GO" id="GO:0030313">
    <property type="term" value="C:cell envelope"/>
    <property type="evidence" value="ECO:0007669"/>
    <property type="project" value="UniProtKB-SubCell"/>
</dbReference>
<reference evidence="5" key="1">
    <citation type="submission" date="2018-05" db="EMBL/GenBank/DDBJ databases">
        <authorList>
            <person name="Lanie J.A."/>
            <person name="Ng W.-L."/>
            <person name="Kazmierczak K.M."/>
            <person name="Andrzejewski T.M."/>
            <person name="Davidsen T.M."/>
            <person name="Wayne K.J."/>
            <person name="Tettelin H."/>
            <person name="Glass J.I."/>
            <person name="Rusch D."/>
            <person name="Podicherti R."/>
            <person name="Tsui H.-C.T."/>
            <person name="Winkler M.E."/>
        </authorList>
    </citation>
    <scope>NUCLEOTIDE SEQUENCE</scope>
</reference>